<dbReference type="Gene3D" id="1.10.287.470">
    <property type="entry name" value="Helix hairpin bin"/>
    <property type="match status" value="2"/>
</dbReference>
<name>A0A846ZJC4_9GAMM</name>
<comment type="subcellular location">
    <subcellularLocation>
        <location evidence="1">Cell envelope</location>
    </subcellularLocation>
</comment>
<dbReference type="RefSeq" id="WP_168608482.1">
    <property type="nucleotide sequence ID" value="NZ_JAAZQD010000001.1"/>
</dbReference>
<keyword evidence="2 3" id="KW-0175">Coiled coil</keyword>
<dbReference type="SUPFAM" id="SSF111369">
    <property type="entry name" value="HlyD-like secretion proteins"/>
    <property type="match status" value="2"/>
</dbReference>
<dbReference type="PANTHER" id="PTHR32347:SF29">
    <property type="entry name" value="UPF0194 MEMBRANE PROTEIN YBHG"/>
    <property type="match status" value="1"/>
</dbReference>
<dbReference type="GO" id="GO:0030313">
    <property type="term" value="C:cell envelope"/>
    <property type="evidence" value="ECO:0007669"/>
    <property type="project" value="UniProtKB-SubCell"/>
</dbReference>
<feature type="domain" description="YbhG-like alpha-helical hairpin" evidence="4">
    <location>
        <begin position="71"/>
        <end position="189"/>
    </location>
</feature>
<dbReference type="AlphaFoldDB" id="A0A846ZJC4"/>
<evidence type="ECO:0000313" key="6">
    <source>
        <dbReference type="Proteomes" id="UP000541636"/>
    </source>
</evidence>
<evidence type="ECO:0000259" key="4">
    <source>
        <dbReference type="Pfam" id="PF25881"/>
    </source>
</evidence>
<proteinExistence type="predicted"/>
<feature type="coiled-coil region" evidence="3">
    <location>
        <begin position="105"/>
        <end position="163"/>
    </location>
</feature>
<accession>A0A846ZJC4</accession>
<sequence>MNIRSMGAVVVGMTVAFVMLASGCSRESPRALGTLEYDRITLPAVASERVVRVAVREGERVHKGQVLLQLDPTQTQAALDADEARIRQQQALLEQLVAGPRKEDIAQARANLKAAQAQAQQARDYYRRVQPLGGSDYVSASDVDNARAAMDRATAQVAAARAALDVLLHGTRPEQIAQTRATLAATRQQARAQQVYLDKLRIVAPRDGIVDSLPYRLGDQPPVGAPLAVMLVGKAPYARIYVPEPLRASVHDGDPVQVYVDGRDKPLAGHVRTIRREPVYTPYYALNGEDTARLSYLAEVTLGSDAAKLPAGLPVRVTLPEAKR</sequence>
<dbReference type="PANTHER" id="PTHR32347">
    <property type="entry name" value="EFFLUX SYSTEM COMPONENT YKNX-RELATED"/>
    <property type="match status" value="1"/>
</dbReference>
<evidence type="ECO:0000313" key="5">
    <source>
        <dbReference type="EMBL" id="NKZ38096.1"/>
    </source>
</evidence>
<comment type="caution">
    <text evidence="5">The sequence shown here is derived from an EMBL/GenBank/DDBJ whole genome shotgun (WGS) entry which is preliminary data.</text>
</comment>
<dbReference type="InterPro" id="IPR059052">
    <property type="entry name" value="HH_YbhG-like"/>
</dbReference>
<keyword evidence="6" id="KW-1185">Reference proteome</keyword>
<evidence type="ECO:0000256" key="3">
    <source>
        <dbReference type="SAM" id="Coils"/>
    </source>
</evidence>
<evidence type="ECO:0000256" key="1">
    <source>
        <dbReference type="ARBA" id="ARBA00004196"/>
    </source>
</evidence>
<organism evidence="5 6">
    <name type="scientific">Oleiagrimonas citrea</name>
    <dbReference type="NCBI Taxonomy" id="1665687"/>
    <lineage>
        <taxon>Bacteria</taxon>
        <taxon>Pseudomonadati</taxon>
        <taxon>Pseudomonadota</taxon>
        <taxon>Gammaproteobacteria</taxon>
        <taxon>Lysobacterales</taxon>
        <taxon>Rhodanobacteraceae</taxon>
        <taxon>Oleiagrimonas</taxon>
    </lineage>
</organism>
<protein>
    <submittedName>
        <fullName evidence="5">HlyD family efflux transporter periplasmic adaptor subunit</fullName>
    </submittedName>
</protein>
<dbReference type="Proteomes" id="UP000541636">
    <property type="component" value="Unassembled WGS sequence"/>
</dbReference>
<evidence type="ECO:0000256" key="2">
    <source>
        <dbReference type="ARBA" id="ARBA00023054"/>
    </source>
</evidence>
<dbReference type="Gene3D" id="2.40.50.100">
    <property type="match status" value="1"/>
</dbReference>
<dbReference type="Pfam" id="PF25881">
    <property type="entry name" value="HH_YBHG"/>
    <property type="match status" value="1"/>
</dbReference>
<gene>
    <name evidence="5" type="ORF">HF690_03905</name>
</gene>
<dbReference type="EMBL" id="JAAZQD010000001">
    <property type="protein sequence ID" value="NKZ38096.1"/>
    <property type="molecule type" value="Genomic_DNA"/>
</dbReference>
<dbReference type="InterPro" id="IPR050465">
    <property type="entry name" value="UPF0194_transport"/>
</dbReference>
<dbReference type="PROSITE" id="PS51257">
    <property type="entry name" value="PROKAR_LIPOPROTEIN"/>
    <property type="match status" value="1"/>
</dbReference>
<reference evidence="5 6" key="1">
    <citation type="journal article" date="2017" name="Int. J. Syst. Evol. Microbiol.">
        <title>Oleiagrimonas citrea sp. nov., a marine bacterium isolated from tidal flat sediment and emended description of the genus Oleiagrimonas Fang et al. 2015 and Oleiagrimonas soli.</title>
        <authorList>
            <person name="Yang S.H."/>
            <person name="Seo H.S."/>
            <person name="Seong C.N."/>
            <person name="Kwon K.K."/>
        </authorList>
    </citation>
    <scope>NUCLEOTIDE SEQUENCE [LARGE SCALE GENOMIC DNA]</scope>
    <source>
        <strain evidence="5 6">MEBiC09124</strain>
    </source>
</reference>